<gene>
    <name evidence="2" type="ORF">GCM10023116_23150</name>
</gene>
<dbReference type="Proteomes" id="UP001500604">
    <property type="component" value="Unassembled WGS sequence"/>
</dbReference>
<comment type="caution">
    <text evidence="2">The sequence shown here is derived from an EMBL/GenBank/DDBJ whole genome shotgun (WGS) entry which is preliminary data.</text>
</comment>
<sequence length="117" mass="13104">MKQRFLLARLITAAIFFFAAIFGAVQGLFLVAFLASVFLGILIYDLMDVTVQQSHQLPPITATGPLCMHFNGEAFPEWLEVGASDRYYLAGIAPEYVCESLVERDDIIYNGVRYHPV</sequence>
<protein>
    <submittedName>
        <fullName evidence="2">Uncharacterized protein</fullName>
    </submittedName>
</protein>
<dbReference type="RefSeq" id="WP_345196107.1">
    <property type="nucleotide sequence ID" value="NZ_BAABFL010000352.1"/>
</dbReference>
<keyword evidence="1" id="KW-1133">Transmembrane helix</keyword>
<keyword evidence="1" id="KW-0472">Membrane</keyword>
<proteinExistence type="predicted"/>
<evidence type="ECO:0000313" key="3">
    <source>
        <dbReference type="Proteomes" id="UP001500604"/>
    </source>
</evidence>
<feature type="transmembrane region" description="Helical" evidence="1">
    <location>
        <begin position="28"/>
        <end position="47"/>
    </location>
</feature>
<dbReference type="EMBL" id="BAABFL010000352">
    <property type="protein sequence ID" value="GAA4650032.1"/>
    <property type="molecule type" value="Genomic_DNA"/>
</dbReference>
<keyword evidence="1" id="KW-0812">Transmembrane</keyword>
<accession>A0ABP8V2H6</accession>
<reference evidence="3" key="1">
    <citation type="journal article" date="2019" name="Int. J. Syst. Evol. Microbiol.">
        <title>The Global Catalogue of Microorganisms (GCM) 10K type strain sequencing project: providing services to taxonomists for standard genome sequencing and annotation.</title>
        <authorList>
            <consortium name="The Broad Institute Genomics Platform"/>
            <consortium name="The Broad Institute Genome Sequencing Center for Infectious Disease"/>
            <person name="Wu L."/>
            <person name="Ma J."/>
        </authorList>
    </citation>
    <scope>NUCLEOTIDE SEQUENCE [LARGE SCALE GENOMIC DNA]</scope>
    <source>
        <strain evidence="3">JCM 17805</strain>
    </source>
</reference>
<keyword evidence="3" id="KW-1185">Reference proteome</keyword>
<organism evidence="2 3">
    <name type="scientific">Kistimonas scapharcae</name>
    <dbReference type="NCBI Taxonomy" id="1036133"/>
    <lineage>
        <taxon>Bacteria</taxon>
        <taxon>Pseudomonadati</taxon>
        <taxon>Pseudomonadota</taxon>
        <taxon>Gammaproteobacteria</taxon>
        <taxon>Oceanospirillales</taxon>
        <taxon>Endozoicomonadaceae</taxon>
        <taxon>Kistimonas</taxon>
    </lineage>
</organism>
<feature type="transmembrane region" description="Helical" evidence="1">
    <location>
        <begin position="5"/>
        <end position="22"/>
    </location>
</feature>
<evidence type="ECO:0000256" key="1">
    <source>
        <dbReference type="SAM" id="Phobius"/>
    </source>
</evidence>
<evidence type="ECO:0000313" key="2">
    <source>
        <dbReference type="EMBL" id="GAA4650032.1"/>
    </source>
</evidence>
<name>A0ABP8V2H6_9GAMM</name>